<dbReference type="InterPro" id="IPR001650">
    <property type="entry name" value="Helicase_C-like"/>
</dbReference>
<name>A0ABT4W4V0_9RHOB</name>
<dbReference type="GO" id="GO:0004386">
    <property type="term" value="F:helicase activity"/>
    <property type="evidence" value="ECO:0007669"/>
    <property type="project" value="UniProtKB-KW"/>
</dbReference>
<gene>
    <name evidence="10" type="ORF">O2N63_15700</name>
</gene>
<dbReference type="Gene3D" id="3.30.70.330">
    <property type="match status" value="1"/>
</dbReference>
<evidence type="ECO:0000313" key="11">
    <source>
        <dbReference type="Proteomes" id="UP001528040"/>
    </source>
</evidence>
<comment type="caution">
    <text evidence="10">The sequence shown here is derived from an EMBL/GenBank/DDBJ whole genome shotgun (WGS) entry which is preliminary data.</text>
</comment>
<dbReference type="Gene3D" id="3.40.50.300">
    <property type="entry name" value="P-loop containing nucleotide triphosphate hydrolases"/>
    <property type="match status" value="2"/>
</dbReference>
<dbReference type="SUPFAM" id="SSF52540">
    <property type="entry name" value="P-loop containing nucleoside triphosphate hydrolases"/>
    <property type="match status" value="1"/>
</dbReference>
<feature type="compositionally biased region" description="Basic and acidic residues" evidence="7">
    <location>
        <begin position="555"/>
        <end position="598"/>
    </location>
</feature>
<keyword evidence="1 6" id="KW-0547">Nucleotide-binding</keyword>
<sequence length="714" mass="78754">MRRSFAPASRLPYLLKDADMMIPTLAKALADKGYDTLTDVQEAVTNPELVDQDMLVSAQTGSGKTVGFGLAIAPTILDGEAFGPAATPLALVIAPTRELAMQVKFELSWLYAHTGARIASCVGGMDQRTERRALERGAHIVVGTPGRLRDHITRGALVLDALKAVVLDEADEMLDMGFKEDLEFMLDATPEERRSLLFSATVSPLISKLAKQYQRDAVRVSTVSKEKQHADIEYQALRVADRDEEHAIINILRYHDAQNAIVFANTRATVNRLTTRLSNRGLPVVCLSGELSQAERSNALQSMRDGRARVCVATDVAARGIDLPMLDLVIHAELPTNTEGLLHRSGRTGRAGRKGTSALIVPPKMVKRAERLLRWAKITAKWDLPPSADEIRTRDVERLMEHPTWNEGLTGDEGQLAGDLIARFTPEQIATACIRLHRVQFSAPEELAEIGARPARREDKDFGPSTWFSLSVGRKQNAEPRWLLPMLCRSGNLDKNDIGAIRVQGRETFVELSNDSVEKFLGASGGGELEDGIRATQLEGKPDLSAPPRKQGGKFGDKPNFKGKGKFDRDDRAPKPHRKGSGEKREAGDRPAKSDKPAKPLRKQNQRDDRASAPSANKGGRWSPDLVPEVNPETKSEYKTPEKRDEKKSRKSDGTPTANPNKKRDEDGNKQRWKKEKPGKKGKGAKPGSKPAKPPKVRKNQPRGENALPRRVKK</sequence>
<evidence type="ECO:0000256" key="6">
    <source>
        <dbReference type="RuleBase" id="RU000492"/>
    </source>
</evidence>
<evidence type="ECO:0000259" key="9">
    <source>
        <dbReference type="PROSITE" id="PS51194"/>
    </source>
</evidence>
<dbReference type="InterPro" id="IPR044742">
    <property type="entry name" value="DEAD/DEAH_RhlB"/>
</dbReference>
<dbReference type="SMART" id="SM00487">
    <property type="entry name" value="DEXDc"/>
    <property type="match status" value="1"/>
</dbReference>
<dbReference type="InterPro" id="IPR000629">
    <property type="entry name" value="RNA-helicase_DEAD-box_CS"/>
</dbReference>
<dbReference type="CDD" id="cd18787">
    <property type="entry name" value="SF2_C_DEAD"/>
    <property type="match status" value="1"/>
</dbReference>
<protein>
    <submittedName>
        <fullName evidence="10">DEAD/DEAH box helicase</fullName>
    </submittedName>
</protein>
<dbReference type="Pfam" id="PF00271">
    <property type="entry name" value="Helicase_C"/>
    <property type="match status" value="1"/>
</dbReference>
<feature type="domain" description="Helicase C-terminal" evidence="9">
    <location>
        <begin position="243"/>
        <end position="392"/>
    </location>
</feature>
<evidence type="ECO:0000259" key="8">
    <source>
        <dbReference type="PROSITE" id="PS51192"/>
    </source>
</evidence>
<accession>A0ABT4W4V0</accession>
<dbReference type="PROSITE" id="PS00039">
    <property type="entry name" value="DEAD_ATP_HELICASE"/>
    <property type="match status" value="1"/>
</dbReference>
<feature type="domain" description="Helicase ATP-binding" evidence="8">
    <location>
        <begin position="45"/>
        <end position="220"/>
    </location>
</feature>
<evidence type="ECO:0000256" key="7">
    <source>
        <dbReference type="SAM" id="MobiDB-lite"/>
    </source>
</evidence>
<dbReference type="InterPro" id="IPR014001">
    <property type="entry name" value="Helicase_ATP-bd"/>
</dbReference>
<keyword evidence="2 6" id="KW-0378">Hydrolase</keyword>
<dbReference type="PANTHER" id="PTHR47959">
    <property type="entry name" value="ATP-DEPENDENT RNA HELICASE RHLE-RELATED"/>
    <property type="match status" value="1"/>
</dbReference>
<dbReference type="CDD" id="cd12252">
    <property type="entry name" value="RRM_DbpA"/>
    <property type="match status" value="1"/>
</dbReference>
<comment type="similarity">
    <text evidence="5 6">Belongs to the DEAD box helicase family.</text>
</comment>
<feature type="region of interest" description="Disordered" evidence="7">
    <location>
        <begin position="539"/>
        <end position="714"/>
    </location>
</feature>
<dbReference type="SMART" id="SM00490">
    <property type="entry name" value="HELICc"/>
    <property type="match status" value="1"/>
</dbReference>
<dbReference type="InterPro" id="IPR050079">
    <property type="entry name" value="DEAD_box_RNA_helicase"/>
</dbReference>
<reference evidence="10 11" key="1">
    <citation type="submission" date="2023-01" db="EMBL/GenBank/DDBJ databases">
        <authorList>
            <person name="Yoon J.-W."/>
        </authorList>
    </citation>
    <scope>NUCLEOTIDE SEQUENCE [LARGE SCALE GENOMIC DNA]</scope>
    <source>
        <strain evidence="10 11">KMU-50</strain>
    </source>
</reference>
<dbReference type="CDD" id="cd00268">
    <property type="entry name" value="DEADc"/>
    <property type="match status" value="1"/>
</dbReference>
<dbReference type="Pfam" id="PF03880">
    <property type="entry name" value="DbpA"/>
    <property type="match status" value="1"/>
</dbReference>
<evidence type="ECO:0000256" key="3">
    <source>
        <dbReference type="ARBA" id="ARBA00022806"/>
    </source>
</evidence>
<keyword evidence="4 6" id="KW-0067">ATP-binding</keyword>
<dbReference type="InterPro" id="IPR027417">
    <property type="entry name" value="P-loop_NTPase"/>
</dbReference>
<proteinExistence type="inferred from homology"/>
<dbReference type="PROSITE" id="PS51192">
    <property type="entry name" value="HELICASE_ATP_BIND_1"/>
    <property type="match status" value="1"/>
</dbReference>
<dbReference type="EMBL" id="JAQIIO010000011">
    <property type="protein sequence ID" value="MDA5095534.1"/>
    <property type="molecule type" value="Genomic_DNA"/>
</dbReference>
<evidence type="ECO:0000256" key="5">
    <source>
        <dbReference type="ARBA" id="ARBA00038437"/>
    </source>
</evidence>
<evidence type="ECO:0000256" key="2">
    <source>
        <dbReference type="ARBA" id="ARBA00022801"/>
    </source>
</evidence>
<evidence type="ECO:0000256" key="1">
    <source>
        <dbReference type="ARBA" id="ARBA00022741"/>
    </source>
</evidence>
<dbReference type="PANTHER" id="PTHR47959:SF1">
    <property type="entry name" value="ATP-DEPENDENT RNA HELICASE DBPA"/>
    <property type="match status" value="1"/>
</dbReference>
<dbReference type="InterPro" id="IPR012677">
    <property type="entry name" value="Nucleotide-bd_a/b_plait_sf"/>
</dbReference>
<keyword evidence="11" id="KW-1185">Reference proteome</keyword>
<evidence type="ECO:0000313" key="10">
    <source>
        <dbReference type="EMBL" id="MDA5095534.1"/>
    </source>
</evidence>
<dbReference type="InterPro" id="IPR005580">
    <property type="entry name" value="DbpA/CsdA_RNA-bd_dom"/>
</dbReference>
<feature type="compositionally biased region" description="Basic residues" evidence="7">
    <location>
        <begin position="671"/>
        <end position="684"/>
    </location>
</feature>
<feature type="compositionally biased region" description="Basic and acidic residues" evidence="7">
    <location>
        <begin position="632"/>
        <end position="653"/>
    </location>
</feature>
<dbReference type="Pfam" id="PF00270">
    <property type="entry name" value="DEAD"/>
    <property type="match status" value="1"/>
</dbReference>
<keyword evidence="3 6" id="KW-0347">Helicase</keyword>
<dbReference type="Proteomes" id="UP001528040">
    <property type="component" value="Unassembled WGS sequence"/>
</dbReference>
<evidence type="ECO:0000256" key="4">
    <source>
        <dbReference type="ARBA" id="ARBA00022840"/>
    </source>
</evidence>
<dbReference type="InterPro" id="IPR011545">
    <property type="entry name" value="DEAD/DEAH_box_helicase_dom"/>
</dbReference>
<organism evidence="10 11">
    <name type="scientific">Aliiroseovarius salicola</name>
    <dbReference type="NCBI Taxonomy" id="3009082"/>
    <lineage>
        <taxon>Bacteria</taxon>
        <taxon>Pseudomonadati</taxon>
        <taxon>Pseudomonadota</taxon>
        <taxon>Alphaproteobacteria</taxon>
        <taxon>Rhodobacterales</taxon>
        <taxon>Paracoccaceae</taxon>
        <taxon>Aliiroseovarius</taxon>
    </lineage>
</organism>
<dbReference type="RefSeq" id="WP_271055242.1">
    <property type="nucleotide sequence ID" value="NZ_JAQIIO010000011.1"/>
</dbReference>
<dbReference type="PROSITE" id="PS51194">
    <property type="entry name" value="HELICASE_CTER"/>
    <property type="match status" value="1"/>
</dbReference>